<evidence type="ECO:0000256" key="1">
    <source>
        <dbReference type="SAM" id="MobiDB-lite"/>
    </source>
</evidence>
<dbReference type="RefSeq" id="WP_138397896.1">
    <property type="nucleotide sequence ID" value="NZ_JBAFVI010000011.1"/>
</dbReference>
<evidence type="ECO:0000259" key="3">
    <source>
        <dbReference type="PROSITE" id="PS50006"/>
    </source>
</evidence>
<feature type="region of interest" description="Disordered" evidence="1">
    <location>
        <begin position="526"/>
        <end position="559"/>
    </location>
</feature>
<evidence type="ECO:0000313" key="4">
    <source>
        <dbReference type="EMBL" id="TLX44619.1"/>
    </source>
</evidence>
<dbReference type="AlphaFoldDB" id="A0A6C1KK27"/>
<reference evidence="4 5" key="1">
    <citation type="submission" date="2019-05" db="EMBL/GenBank/DDBJ databases">
        <authorList>
            <person name="Zhou X."/>
        </authorList>
    </citation>
    <scope>NUCLEOTIDE SEQUENCE [LARGE SCALE GENOMIC DNA]</scope>
    <source>
        <strain evidence="4 5">DSM 432</strain>
    </source>
</reference>
<dbReference type="GeneID" id="95772269"/>
<proteinExistence type="predicted"/>
<dbReference type="Pfam" id="PF13365">
    <property type="entry name" value="Trypsin_2"/>
    <property type="match status" value="1"/>
</dbReference>
<protein>
    <submittedName>
        <fullName evidence="4">FHA domain-containing protein</fullName>
    </submittedName>
</protein>
<dbReference type="CDD" id="cd00060">
    <property type="entry name" value="FHA"/>
    <property type="match status" value="1"/>
</dbReference>
<keyword evidence="2" id="KW-0812">Transmembrane</keyword>
<dbReference type="SMART" id="SM00240">
    <property type="entry name" value="FHA"/>
    <property type="match status" value="1"/>
</dbReference>
<accession>A0A6C1KK27</accession>
<organism evidence="4 5">
    <name type="scientific">Xanthobacter autotrophicus</name>
    <dbReference type="NCBI Taxonomy" id="280"/>
    <lineage>
        <taxon>Bacteria</taxon>
        <taxon>Pseudomonadati</taxon>
        <taxon>Pseudomonadota</taxon>
        <taxon>Alphaproteobacteria</taxon>
        <taxon>Hyphomicrobiales</taxon>
        <taxon>Xanthobacteraceae</taxon>
        <taxon>Xanthobacter</taxon>
    </lineage>
</organism>
<dbReference type="Proteomes" id="UP000305131">
    <property type="component" value="Unassembled WGS sequence"/>
</dbReference>
<dbReference type="Pfam" id="PF00498">
    <property type="entry name" value="FHA"/>
    <property type="match status" value="1"/>
</dbReference>
<comment type="caution">
    <text evidence="4">The sequence shown here is derived from an EMBL/GenBank/DDBJ whole genome shotgun (WGS) entry which is preliminary data.</text>
</comment>
<dbReference type="OrthoDB" id="151099at2"/>
<keyword evidence="2" id="KW-1133">Transmembrane helix</keyword>
<gene>
    <name evidence="4" type="ORF">FBQ73_02200</name>
</gene>
<dbReference type="InterPro" id="IPR008984">
    <property type="entry name" value="SMAD_FHA_dom_sf"/>
</dbReference>
<sequence>MSAASIDRIIIRHLSGSKANQIEQIPVQDLQEVTIGRDPASTIAFDAKRDDVVSRHHAAIRIPANDDSAFRLVDLNSSNGTLLNGQPVKEDAELLPEDTIELGKNGPKFVFDVQPRPPAMSARTRVISAVDTTATRVVNAVGATGQIDGDKTGQVTATAAATAEPPKSGVGKETVMRMLGEERRSTSRVWAASLAGVVAFVALVGGAFYWRHLNELGEIREAQARDNARVATEASTNLSQQLGMSAQQIVSRYGDAVLKIYLQWRVFDQETGKPIFHKTVVYDGRTYPAYVRLPGDLGVVRWLTLDDENRSNPSIGEAGEGSGFVVSEQGFILTNKHVAAGWMVPYDASVGQYGIVFDLKQPAAFKKRDKAAMINLEGASDEASRLRRWVPEAGGVVFHPNVAIPIGSIDGLDNSIAKRVFIGRNEYLEARFAGSRLSINASLVRPSSDADAALIKIDSPQPLNKIDISANDELRVGQKVIDLGYPAVSVETYTQFTTREAGGPSRVHDELVPQPSVNEGIISALGSASRREGDQTTRSSGGDVFQMSINTSGPGNSGGPVFNAEGKVIGLHTYGRKVGDARVTLGVPIRYGRDLLQPQRAAQ</sequence>
<dbReference type="PROSITE" id="PS50006">
    <property type="entry name" value="FHA_DOMAIN"/>
    <property type="match status" value="1"/>
</dbReference>
<dbReference type="EMBL" id="VAUP01000005">
    <property type="protein sequence ID" value="TLX44619.1"/>
    <property type="molecule type" value="Genomic_DNA"/>
</dbReference>
<dbReference type="PANTHER" id="PTHR43019:SF23">
    <property type="entry name" value="PROTEASE DO-LIKE 5, CHLOROPLASTIC"/>
    <property type="match status" value="1"/>
</dbReference>
<feature type="domain" description="FHA" evidence="3">
    <location>
        <begin position="33"/>
        <end position="88"/>
    </location>
</feature>
<dbReference type="SUPFAM" id="SSF50494">
    <property type="entry name" value="Trypsin-like serine proteases"/>
    <property type="match status" value="1"/>
</dbReference>
<evidence type="ECO:0000313" key="5">
    <source>
        <dbReference type="Proteomes" id="UP000305131"/>
    </source>
</evidence>
<feature type="transmembrane region" description="Helical" evidence="2">
    <location>
        <begin position="189"/>
        <end position="210"/>
    </location>
</feature>
<name>A0A6C1KK27_XANAU</name>
<dbReference type="PANTHER" id="PTHR43019">
    <property type="entry name" value="SERINE ENDOPROTEASE DEGS"/>
    <property type="match status" value="1"/>
</dbReference>
<dbReference type="InterPro" id="IPR009003">
    <property type="entry name" value="Peptidase_S1_PA"/>
</dbReference>
<dbReference type="Gene3D" id="2.60.200.20">
    <property type="match status" value="1"/>
</dbReference>
<dbReference type="SUPFAM" id="SSF49879">
    <property type="entry name" value="SMAD/FHA domain"/>
    <property type="match status" value="1"/>
</dbReference>
<keyword evidence="2" id="KW-0472">Membrane</keyword>
<evidence type="ECO:0000256" key="2">
    <source>
        <dbReference type="SAM" id="Phobius"/>
    </source>
</evidence>
<dbReference type="InterPro" id="IPR043504">
    <property type="entry name" value="Peptidase_S1_PA_chymotrypsin"/>
</dbReference>
<dbReference type="Gene3D" id="2.40.10.10">
    <property type="entry name" value="Trypsin-like serine proteases"/>
    <property type="match status" value="2"/>
</dbReference>
<dbReference type="InterPro" id="IPR000253">
    <property type="entry name" value="FHA_dom"/>
</dbReference>